<sequence>MHPDPQLLIPNELPFDELGVVDAVPINMEAHPPNESPVYRNKMHPQSLVANLHPDLDTHHRLFENSVKLFKDRPCFGSRPIDYTTGKSAGHYESLTYKEVNIRKQNLGSGILHVLNNNPFVDTNLSSHQKILSHQLKYRSYDFHDDNISFVLSIFSANRMEWLLTDLACSSYSITNTALYDTLGENVAKHILESTESPIIICSKDKIKMLLKLKQANATSLQNVIAIVSMDPLTDQDNGMVTLGEDLRIAVHDMYQVELLGSINTQNELPPLPQTVYTISFTSGTTGSNPKGAKITQANIASAMSYLATEIPQIKDGRALIYLPLTHIYERGTSAFALTTGYYLGFPRTITANSERGDAFSNLIEDCKIFKPHYFSIVPRLLTKLESVVKSYIAQETDSINAQLINKIIQYKTSRQSVRDAAKGENHLIDNYPGYTYLKKMLGFDNLIWTQTASAPINPATLIYLKASLSIGVSQLYGLTEVTGAFTKGHPYECIPGSCGSTGVSCEVKLVSREEMGYTVDEHKGELLIRGPGVFPGYFKNDEETSKVLDSNLGWFSSGDIARIDPNNGRIYIIDRVKNFFKLAQGEYISPEKIENIYLLKNPIIQQLYIHGDSIRHWLVGIVGISHELGIKFLNDECGYNRADMSVAEIFQELNKVENKAIFLKKINQNVSSSINGLEKLHNIHIELNPLTLDRNVVTPTFKIKRGVASKFFASIFNRLYDLERSLVEHSKL</sequence>
<dbReference type="RefSeq" id="XP_020075026.1">
    <property type="nucleotide sequence ID" value="XM_020219803.1"/>
</dbReference>
<dbReference type="GO" id="GO:0005524">
    <property type="term" value="F:ATP binding"/>
    <property type="evidence" value="ECO:0007669"/>
    <property type="project" value="UniProtKB-KW"/>
</dbReference>
<evidence type="ECO:0000256" key="1">
    <source>
        <dbReference type="ARBA" id="ARBA00022741"/>
    </source>
</evidence>
<dbReference type="OrthoDB" id="1700726at2759"/>
<dbReference type="GO" id="GO:0016020">
    <property type="term" value="C:membrane"/>
    <property type="evidence" value="ECO:0007669"/>
    <property type="project" value="TreeGrafter"/>
</dbReference>
<dbReference type="PANTHER" id="PTHR43272">
    <property type="entry name" value="LONG-CHAIN-FATTY-ACID--COA LIGASE"/>
    <property type="match status" value="1"/>
</dbReference>
<dbReference type="Gene3D" id="3.40.50.12780">
    <property type="entry name" value="N-terminal domain of ligase-like"/>
    <property type="match status" value="1"/>
</dbReference>
<dbReference type="Pfam" id="PF00501">
    <property type="entry name" value="AMP-binding"/>
    <property type="match status" value="1"/>
</dbReference>
<dbReference type="EMBL" id="KV454543">
    <property type="protein sequence ID" value="ODV65959.1"/>
    <property type="molecule type" value="Genomic_DNA"/>
</dbReference>
<name>A0A1E4RFB4_9ASCO</name>
<gene>
    <name evidence="4" type="ORF">HYPBUDRAFT_141980</name>
</gene>
<dbReference type="STRING" id="984485.A0A1E4RFB4"/>
<feature type="domain" description="AMP-dependent synthetase/ligase" evidence="3">
    <location>
        <begin position="153"/>
        <end position="539"/>
    </location>
</feature>
<dbReference type="SUPFAM" id="SSF56801">
    <property type="entry name" value="Acetyl-CoA synthetase-like"/>
    <property type="match status" value="1"/>
</dbReference>
<evidence type="ECO:0000259" key="3">
    <source>
        <dbReference type="Pfam" id="PF00501"/>
    </source>
</evidence>
<proteinExistence type="predicted"/>
<dbReference type="InterPro" id="IPR042099">
    <property type="entry name" value="ANL_N_sf"/>
</dbReference>
<dbReference type="GO" id="GO:0004467">
    <property type="term" value="F:long-chain fatty acid-CoA ligase activity"/>
    <property type="evidence" value="ECO:0007669"/>
    <property type="project" value="TreeGrafter"/>
</dbReference>
<dbReference type="GO" id="GO:0005783">
    <property type="term" value="C:endoplasmic reticulum"/>
    <property type="evidence" value="ECO:0007669"/>
    <property type="project" value="TreeGrafter"/>
</dbReference>
<keyword evidence="1" id="KW-0547">Nucleotide-binding</keyword>
<protein>
    <submittedName>
        <fullName evidence="4">Acetyl-CoA synthetase-like protein</fullName>
    </submittedName>
</protein>
<keyword evidence="5" id="KW-1185">Reference proteome</keyword>
<evidence type="ECO:0000313" key="4">
    <source>
        <dbReference type="EMBL" id="ODV65959.1"/>
    </source>
</evidence>
<organism evidence="4 5">
    <name type="scientific">Hyphopichia burtonii NRRL Y-1933</name>
    <dbReference type="NCBI Taxonomy" id="984485"/>
    <lineage>
        <taxon>Eukaryota</taxon>
        <taxon>Fungi</taxon>
        <taxon>Dikarya</taxon>
        <taxon>Ascomycota</taxon>
        <taxon>Saccharomycotina</taxon>
        <taxon>Pichiomycetes</taxon>
        <taxon>Debaryomycetaceae</taxon>
        <taxon>Hyphopichia</taxon>
    </lineage>
</organism>
<dbReference type="PANTHER" id="PTHR43272:SF33">
    <property type="entry name" value="AMP-BINDING DOMAIN-CONTAINING PROTEIN-RELATED"/>
    <property type="match status" value="1"/>
</dbReference>
<evidence type="ECO:0000256" key="2">
    <source>
        <dbReference type="ARBA" id="ARBA00022840"/>
    </source>
</evidence>
<dbReference type="InterPro" id="IPR000873">
    <property type="entry name" value="AMP-dep_synth/lig_dom"/>
</dbReference>
<dbReference type="GeneID" id="30994353"/>
<reference evidence="5" key="1">
    <citation type="submission" date="2016-05" db="EMBL/GenBank/DDBJ databases">
        <title>Comparative genomics of biotechnologically important yeasts.</title>
        <authorList>
            <consortium name="DOE Joint Genome Institute"/>
            <person name="Riley R."/>
            <person name="Haridas S."/>
            <person name="Wolfe K.H."/>
            <person name="Lopes M.R."/>
            <person name="Hittinger C.T."/>
            <person name="Goker M."/>
            <person name="Salamov A."/>
            <person name="Wisecaver J."/>
            <person name="Long T.M."/>
            <person name="Aerts A.L."/>
            <person name="Barry K."/>
            <person name="Choi C."/>
            <person name="Clum A."/>
            <person name="Coughlan A.Y."/>
            <person name="Deshpande S."/>
            <person name="Douglass A.P."/>
            <person name="Hanson S.J."/>
            <person name="Klenk H.-P."/>
            <person name="Labutti K."/>
            <person name="Lapidus A."/>
            <person name="Lindquist E."/>
            <person name="Lipzen A."/>
            <person name="Meier-Kolthoff J.P."/>
            <person name="Ohm R.A."/>
            <person name="Otillar R.P."/>
            <person name="Pangilinan J."/>
            <person name="Peng Y."/>
            <person name="Rokas A."/>
            <person name="Rosa C.A."/>
            <person name="Scheuner C."/>
            <person name="Sibirny A.A."/>
            <person name="Slot J.C."/>
            <person name="Stielow J.B."/>
            <person name="Sun H."/>
            <person name="Kurtzman C.P."/>
            <person name="Blackwell M."/>
            <person name="Grigoriev I.V."/>
            <person name="Jeffries T.W."/>
        </authorList>
    </citation>
    <scope>NUCLEOTIDE SEQUENCE [LARGE SCALE GENOMIC DNA]</scope>
    <source>
        <strain evidence="5">NRRL Y-1933</strain>
    </source>
</reference>
<keyword evidence="2" id="KW-0067">ATP-binding</keyword>
<evidence type="ECO:0000313" key="5">
    <source>
        <dbReference type="Proteomes" id="UP000095085"/>
    </source>
</evidence>
<accession>A0A1E4RFB4</accession>
<dbReference type="AlphaFoldDB" id="A0A1E4RFB4"/>
<dbReference type="Proteomes" id="UP000095085">
    <property type="component" value="Unassembled WGS sequence"/>
</dbReference>